<name>A0A0C1VT00_9VIBR</name>
<comment type="caution">
    <text evidence="2">The sequence shown here is derived from an EMBL/GenBank/DDBJ whole genome shotgun (WGS) entry which is preliminary data.</text>
</comment>
<organism evidence="2 3">
    <name type="scientific">Vibrio owensii CAIM 1854 = LMG 25443</name>
    <dbReference type="NCBI Taxonomy" id="1229493"/>
    <lineage>
        <taxon>Bacteria</taxon>
        <taxon>Pseudomonadati</taxon>
        <taxon>Pseudomonadota</taxon>
        <taxon>Gammaproteobacteria</taxon>
        <taxon>Vibrionales</taxon>
        <taxon>Vibrionaceae</taxon>
        <taxon>Vibrio</taxon>
    </lineage>
</organism>
<evidence type="ECO:0000256" key="1">
    <source>
        <dbReference type="SAM" id="Coils"/>
    </source>
</evidence>
<gene>
    <name evidence="2" type="ORF">H735_08830</name>
</gene>
<dbReference type="EMBL" id="JPRD01000015">
    <property type="protein sequence ID" value="KIF53043.1"/>
    <property type="molecule type" value="Genomic_DNA"/>
</dbReference>
<dbReference type="Proteomes" id="UP000031586">
    <property type="component" value="Unassembled WGS sequence"/>
</dbReference>
<proteinExistence type="predicted"/>
<evidence type="ECO:0000313" key="2">
    <source>
        <dbReference type="EMBL" id="KIF53043.1"/>
    </source>
</evidence>
<feature type="coiled-coil region" evidence="1">
    <location>
        <begin position="31"/>
        <end position="58"/>
    </location>
</feature>
<protein>
    <submittedName>
        <fullName evidence="2">Uncharacterized protein</fullName>
    </submittedName>
</protein>
<dbReference type="PATRIC" id="fig|1229493.5.peg.853"/>
<reference evidence="2 3" key="1">
    <citation type="submission" date="2014-07" db="EMBL/GenBank/DDBJ databases">
        <title>Unique and conserved regions in Vibrio harveyi and related species in comparison with the shrimp pathogen Vibrio harveyi CAIM 1792.</title>
        <authorList>
            <person name="Espinoza-Valles I."/>
            <person name="Vora G."/>
            <person name="Leekitcharoenphon P."/>
            <person name="Ussery D."/>
            <person name="Hoj L."/>
            <person name="Gomez-Gil B."/>
        </authorList>
    </citation>
    <scope>NUCLEOTIDE SEQUENCE [LARGE SCALE GENOMIC DNA]</scope>
    <source>
        <strain evidence="3">CAIM 1854 / LMG 25443</strain>
    </source>
</reference>
<dbReference type="AlphaFoldDB" id="A0A0C1VT00"/>
<evidence type="ECO:0000313" key="3">
    <source>
        <dbReference type="Proteomes" id="UP000031586"/>
    </source>
</evidence>
<keyword evidence="1" id="KW-0175">Coiled coil</keyword>
<sequence>MSRTMLLGVLRLPIDCWDNGPVDQMQRHERYVEAADLIEDLDSKVEQLESQLEVQNALLTAGKTVPNLLTELTKMCLEDGIESDEDFLDLFGSVNWHDIDVDDGPGMVKELRWVIERRNTR</sequence>
<accession>A0A0C1VT00</accession>